<dbReference type="InterPro" id="IPR036291">
    <property type="entry name" value="NAD(P)-bd_dom_sf"/>
</dbReference>
<comment type="similarity">
    <text evidence="1">Belongs to the short-chain dehydrogenases/reductases (SDR) family.</text>
</comment>
<dbReference type="PROSITE" id="PS00061">
    <property type="entry name" value="ADH_SHORT"/>
    <property type="match status" value="1"/>
</dbReference>
<gene>
    <name evidence="4" type="ORF">H0H10_04695</name>
</gene>
<dbReference type="Pfam" id="PF00106">
    <property type="entry name" value="adh_short"/>
    <property type="match status" value="1"/>
</dbReference>
<accession>A0A926L1H3</accession>
<evidence type="ECO:0000256" key="3">
    <source>
        <dbReference type="SAM" id="MobiDB-lite"/>
    </source>
</evidence>
<name>A0A926L1H3_9ACTN</name>
<dbReference type="RefSeq" id="WP_188179525.1">
    <property type="nucleotide sequence ID" value="NZ_JACVQF010000158.1"/>
</dbReference>
<reference evidence="4" key="2">
    <citation type="submission" date="2020-09" db="EMBL/GenBank/DDBJ databases">
        <authorList>
            <person name="Luo X."/>
        </authorList>
    </citation>
    <scope>NUCLEOTIDE SEQUENCE</scope>
    <source>
        <strain evidence="4">TRM S81-3</strain>
    </source>
</reference>
<dbReference type="PRINTS" id="PR00081">
    <property type="entry name" value="GDHRDH"/>
</dbReference>
<dbReference type="PANTHER" id="PTHR44196">
    <property type="entry name" value="DEHYDROGENASE/REDUCTASE SDR FAMILY MEMBER 7B"/>
    <property type="match status" value="1"/>
</dbReference>
<keyword evidence="2" id="KW-0560">Oxidoreductase</keyword>
<dbReference type="GO" id="GO:0016491">
    <property type="term" value="F:oxidoreductase activity"/>
    <property type="evidence" value="ECO:0007669"/>
    <property type="project" value="UniProtKB-KW"/>
</dbReference>
<sequence length="363" mass="38791">MKGVRRTGRAGRHRRAGRTDVVVVTGASAGVGRATARAFGARGAAVALLARGRGALERAAEEVREAGGRALPLVVDVADAEAVEAAAAAVEEELGPIDVWVNAAFTTVFAPVAEVRPEELRRATEVTYFGFVHGTQAALRRMVPRDRGTIVQVGSALAQRSVPLQSVYCGAKHAIQGFTAALRCELLHDRSGVRVTMVQMPGLNTPQFGWVLSRLPRHPRPVAPVYQPEVAAEGVLHAADHPRRREYWVGGSTVATLLAQKAAPALLDRYLARTGYDSQQTDAPADPSRLVNLWQPVDDAAGADHGAHGLFDDEAHPRSLQFWLSRHRLPLALGAAAAAVLAGSAGERTGTRRSPQGRTTRRR</sequence>
<evidence type="ECO:0000256" key="2">
    <source>
        <dbReference type="ARBA" id="ARBA00023002"/>
    </source>
</evidence>
<dbReference type="SUPFAM" id="SSF51735">
    <property type="entry name" value="NAD(P)-binding Rossmann-fold domains"/>
    <property type="match status" value="1"/>
</dbReference>
<organism evidence="4 5">
    <name type="scientific">Streptomyces griseicoloratus</name>
    <dbReference type="NCBI Taxonomy" id="2752516"/>
    <lineage>
        <taxon>Bacteria</taxon>
        <taxon>Bacillati</taxon>
        <taxon>Actinomycetota</taxon>
        <taxon>Actinomycetes</taxon>
        <taxon>Kitasatosporales</taxon>
        <taxon>Streptomycetaceae</taxon>
        <taxon>Streptomyces</taxon>
    </lineage>
</organism>
<dbReference type="NCBIfam" id="NF005495">
    <property type="entry name" value="PRK07109.1"/>
    <property type="match status" value="1"/>
</dbReference>
<dbReference type="GO" id="GO:0016020">
    <property type="term" value="C:membrane"/>
    <property type="evidence" value="ECO:0007669"/>
    <property type="project" value="TreeGrafter"/>
</dbReference>
<dbReference type="EMBL" id="JACVQF010000158">
    <property type="protein sequence ID" value="MBD0418473.1"/>
    <property type="molecule type" value="Genomic_DNA"/>
</dbReference>
<proteinExistence type="inferred from homology"/>
<dbReference type="AlphaFoldDB" id="A0A926L1H3"/>
<dbReference type="Gene3D" id="3.40.50.720">
    <property type="entry name" value="NAD(P)-binding Rossmann-like Domain"/>
    <property type="match status" value="1"/>
</dbReference>
<protein>
    <submittedName>
        <fullName evidence="4">SDR family oxidoreductase</fullName>
    </submittedName>
</protein>
<evidence type="ECO:0000313" key="5">
    <source>
        <dbReference type="Proteomes" id="UP000621210"/>
    </source>
</evidence>
<dbReference type="InterPro" id="IPR002347">
    <property type="entry name" value="SDR_fam"/>
</dbReference>
<comment type="caution">
    <text evidence="4">The sequence shown here is derived from an EMBL/GenBank/DDBJ whole genome shotgun (WGS) entry which is preliminary data.</text>
</comment>
<dbReference type="InterPro" id="IPR020904">
    <property type="entry name" value="Sc_DH/Rdtase_CS"/>
</dbReference>
<keyword evidence="5" id="KW-1185">Reference proteome</keyword>
<dbReference type="PANTHER" id="PTHR44196:SF1">
    <property type="entry name" value="DEHYDROGENASE_REDUCTASE SDR FAMILY MEMBER 7B"/>
    <property type="match status" value="1"/>
</dbReference>
<evidence type="ECO:0000313" key="4">
    <source>
        <dbReference type="EMBL" id="MBD0418473.1"/>
    </source>
</evidence>
<reference evidence="4" key="1">
    <citation type="submission" date="2020-09" db="EMBL/GenBank/DDBJ databases">
        <title>Streptomyces grisecoloratus sp. nov., isolated from cotton soil.</title>
        <authorList>
            <person name="Xing L."/>
        </authorList>
    </citation>
    <scope>NUCLEOTIDE SEQUENCE</scope>
    <source>
        <strain evidence="4">TRM S81-3</strain>
    </source>
</reference>
<evidence type="ECO:0000256" key="1">
    <source>
        <dbReference type="ARBA" id="ARBA00006484"/>
    </source>
</evidence>
<feature type="region of interest" description="Disordered" evidence="3">
    <location>
        <begin position="342"/>
        <end position="363"/>
    </location>
</feature>
<dbReference type="Proteomes" id="UP000621210">
    <property type="component" value="Unassembled WGS sequence"/>
</dbReference>